<gene>
    <name evidence="1" type="ORF">Rcae01_05578</name>
</gene>
<keyword evidence="2" id="KW-1185">Reference proteome</keyword>
<accession>A0ABP9VY57</accession>
<organism evidence="1 2">
    <name type="scientific">Novipirellula caenicola</name>
    <dbReference type="NCBI Taxonomy" id="1536901"/>
    <lineage>
        <taxon>Bacteria</taxon>
        <taxon>Pseudomonadati</taxon>
        <taxon>Planctomycetota</taxon>
        <taxon>Planctomycetia</taxon>
        <taxon>Pirellulales</taxon>
        <taxon>Pirellulaceae</taxon>
        <taxon>Novipirellula</taxon>
    </lineage>
</organism>
<evidence type="ECO:0000313" key="2">
    <source>
        <dbReference type="Proteomes" id="UP001416858"/>
    </source>
</evidence>
<evidence type="ECO:0000313" key="1">
    <source>
        <dbReference type="EMBL" id="GAA5510072.1"/>
    </source>
</evidence>
<sequence length="66" mass="6889">MDRVVNGSLVVADVLGQSGGNQSLGGDAGNRVQWSATWGIGGNLLADSWTAAVYGFGSHQLRYPPR</sequence>
<dbReference type="Proteomes" id="UP001416858">
    <property type="component" value="Unassembled WGS sequence"/>
</dbReference>
<proteinExistence type="predicted"/>
<name>A0ABP9VY57_9BACT</name>
<protein>
    <submittedName>
        <fullName evidence="1">Uncharacterized protein</fullName>
    </submittedName>
</protein>
<dbReference type="EMBL" id="BAABRO010000018">
    <property type="protein sequence ID" value="GAA5510072.1"/>
    <property type="molecule type" value="Genomic_DNA"/>
</dbReference>
<dbReference type="RefSeq" id="WP_345687679.1">
    <property type="nucleotide sequence ID" value="NZ_BAABRO010000018.1"/>
</dbReference>
<reference evidence="1 2" key="1">
    <citation type="submission" date="2024-02" db="EMBL/GenBank/DDBJ databases">
        <title>Rhodopirellula caenicola NBRC 110016.</title>
        <authorList>
            <person name="Ichikawa N."/>
            <person name="Katano-Makiyama Y."/>
            <person name="Hidaka K."/>
        </authorList>
    </citation>
    <scope>NUCLEOTIDE SEQUENCE [LARGE SCALE GENOMIC DNA]</scope>
    <source>
        <strain evidence="1 2">NBRC 110016</strain>
    </source>
</reference>
<comment type="caution">
    <text evidence="1">The sequence shown here is derived from an EMBL/GenBank/DDBJ whole genome shotgun (WGS) entry which is preliminary data.</text>
</comment>